<dbReference type="InterPro" id="IPR006935">
    <property type="entry name" value="Helicase/UvrB_N"/>
</dbReference>
<dbReference type="GO" id="GO:0016787">
    <property type="term" value="F:hydrolase activity"/>
    <property type="evidence" value="ECO:0007669"/>
    <property type="project" value="InterPro"/>
</dbReference>
<dbReference type="InterPro" id="IPR014001">
    <property type="entry name" value="Helicase_ATP-bd"/>
</dbReference>
<dbReference type="Pfam" id="PF04851">
    <property type="entry name" value="ResIII"/>
    <property type="match status" value="1"/>
</dbReference>
<dbReference type="PANTHER" id="PTHR47396">
    <property type="entry name" value="TYPE I RESTRICTION ENZYME ECOKI R PROTEIN"/>
    <property type="match status" value="1"/>
</dbReference>
<dbReference type="GO" id="GO:0004386">
    <property type="term" value="F:helicase activity"/>
    <property type="evidence" value="ECO:0007669"/>
    <property type="project" value="UniProtKB-KW"/>
</dbReference>
<dbReference type="PANTHER" id="PTHR47396:SF1">
    <property type="entry name" value="ATP-DEPENDENT HELICASE IRC3-RELATED"/>
    <property type="match status" value="1"/>
</dbReference>
<dbReference type="InterPro" id="IPR001650">
    <property type="entry name" value="Helicase_C-like"/>
</dbReference>
<dbReference type="InterPro" id="IPR050742">
    <property type="entry name" value="Helicase_Restrict-Modif_Enz"/>
</dbReference>
<keyword evidence="3" id="KW-0378">Hydrolase</keyword>
<keyword evidence="3" id="KW-0347">Helicase</keyword>
<dbReference type="InParanoid" id="A0A1C4WGM9"/>
<dbReference type="AlphaFoldDB" id="A0A1C4WGM9"/>
<dbReference type="GO" id="GO:0005829">
    <property type="term" value="C:cytosol"/>
    <property type="evidence" value="ECO:0007669"/>
    <property type="project" value="TreeGrafter"/>
</dbReference>
<evidence type="ECO:0000259" key="2">
    <source>
        <dbReference type="PROSITE" id="PS51194"/>
    </source>
</evidence>
<dbReference type="Gene3D" id="3.40.50.300">
    <property type="entry name" value="P-loop containing nucleotide triphosphate hydrolases"/>
    <property type="match status" value="2"/>
</dbReference>
<accession>A0A1C4WGM9</accession>
<dbReference type="PROSITE" id="PS51194">
    <property type="entry name" value="HELICASE_CTER"/>
    <property type="match status" value="1"/>
</dbReference>
<reference evidence="4" key="1">
    <citation type="submission" date="2016-06" db="EMBL/GenBank/DDBJ databases">
        <authorList>
            <person name="Varghese N."/>
            <person name="Submissions Spin"/>
        </authorList>
    </citation>
    <scope>NUCLEOTIDE SEQUENCE [LARGE SCALE GENOMIC DNA]</scope>
    <source>
        <strain evidence="4">DSM 43816</strain>
    </source>
</reference>
<name>A0A1C4WGM9_MICEC</name>
<dbReference type="Proteomes" id="UP000198253">
    <property type="component" value="Chromosome I"/>
</dbReference>
<dbReference type="GO" id="GO:0005524">
    <property type="term" value="F:ATP binding"/>
    <property type="evidence" value="ECO:0007669"/>
    <property type="project" value="InterPro"/>
</dbReference>
<dbReference type="SMART" id="SM00490">
    <property type="entry name" value="HELICc"/>
    <property type="match status" value="1"/>
</dbReference>
<evidence type="ECO:0000259" key="1">
    <source>
        <dbReference type="PROSITE" id="PS51192"/>
    </source>
</evidence>
<dbReference type="PROSITE" id="PS51192">
    <property type="entry name" value="HELICASE_ATP_BIND_1"/>
    <property type="match status" value="1"/>
</dbReference>
<keyword evidence="3" id="KW-0547">Nucleotide-binding</keyword>
<dbReference type="SUPFAM" id="SSF52540">
    <property type="entry name" value="P-loop containing nucleoside triphosphate hydrolases"/>
    <property type="match status" value="1"/>
</dbReference>
<feature type="domain" description="Helicase C-terminal" evidence="2">
    <location>
        <begin position="387"/>
        <end position="534"/>
    </location>
</feature>
<dbReference type="OrthoDB" id="9776021at2"/>
<dbReference type="EMBL" id="LT607413">
    <property type="protein sequence ID" value="SCE95375.1"/>
    <property type="molecule type" value="Genomic_DNA"/>
</dbReference>
<dbReference type="Pfam" id="PF00271">
    <property type="entry name" value="Helicase_C"/>
    <property type="match status" value="1"/>
</dbReference>
<dbReference type="SMART" id="SM00487">
    <property type="entry name" value="DEXDc"/>
    <property type="match status" value="1"/>
</dbReference>
<dbReference type="GO" id="GO:0003677">
    <property type="term" value="F:DNA binding"/>
    <property type="evidence" value="ECO:0007669"/>
    <property type="project" value="InterPro"/>
</dbReference>
<proteinExistence type="predicted"/>
<feature type="domain" description="Helicase ATP-binding" evidence="1">
    <location>
        <begin position="146"/>
        <end position="316"/>
    </location>
</feature>
<protein>
    <submittedName>
        <fullName evidence="3">Superfamily II DNA or RNA helicase</fullName>
    </submittedName>
</protein>
<keyword evidence="4" id="KW-1185">Reference proteome</keyword>
<dbReference type="InterPro" id="IPR027417">
    <property type="entry name" value="P-loop_NTPase"/>
</dbReference>
<organism evidence="3 4">
    <name type="scientific">Micromonospora echinospora</name>
    <name type="common">Micromonospora purpurea</name>
    <dbReference type="NCBI Taxonomy" id="1877"/>
    <lineage>
        <taxon>Bacteria</taxon>
        <taxon>Bacillati</taxon>
        <taxon>Actinomycetota</taxon>
        <taxon>Actinomycetes</taxon>
        <taxon>Micromonosporales</taxon>
        <taxon>Micromonosporaceae</taxon>
        <taxon>Micromonospora</taxon>
    </lineage>
</organism>
<evidence type="ECO:0000313" key="4">
    <source>
        <dbReference type="Proteomes" id="UP000198253"/>
    </source>
</evidence>
<evidence type="ECO:0000313" key="3">
    <source>
        <dbReference type="EMBL" id="SCE95375.1"/>
    </source>
</evidence>
<gene>
    <name evidence="3" type="ORF">GA0070618_2179</name>
</gene>
<sequence>MSFKAVLEGVPIAYIRDQLGADLCGLLDLVEGGVAEDDKLRAVAATAIDAEKLIASRDSRTAFLAFLPANKQAELAQRLGKTDDGQGPAAYLKSAKWTVGQRQELLEFLGFAVDRVAAPAPRPTGDCPADYGLFPHQRDAAARVRDHLYDGARRVVLHLPTGVGKTRTGMNLICDHLRQHEPALVVWLAHGQELLEQAAAEFERAWSKLGNRAVDLVRLWGSESADLGKVSDGLLVLGLEKAVSLAKRDETFLRRLAARCNLVVFDEAHQIIAPTYQRVVEDLTVNPRASLLGLTATPGRTWAEIAKDEQLSDFFFRQKVMLRIDGYTNPVTALIEQGYLSRPTMRTVASETGVQLTDADRRALAGSFDIPADIVTRLAGDEQWNLQVVRTVLDLIKQHRRILVFAASVDHCRLIAAVLSALGIDAAFVTGESSTRHRTQVISRFKGGSRRPMVLCNYGVLTTGFDAPAASAAVIARPTKSLVLYSQMVGRVIRGPKAGGTPDCEIVTVVDPELPGFGDVAEAFMNWEDVWETA</sequence>
<keyword evidence="3" id="KW-0067">ATP-binding</keyword>
<dbReference type="RefSeq" id="WP_088981522.1">
    <property type="nucleotide sequence ID" value="NZ_LT607413.1"/>
</dbReference>